<protein>
    <submittedName>
        <fullName evidence="2">Uncharacterized protein</fullName>
    </submittedName>
</protein>
<organism evidence="2 3">
    <name type="scientific">Kitasatospora acidiphila</name>
    <dbReference type="NCBI Taxonomy" id="2567942"/>
    <lineage>
        <taxon>Bacteria</taxon>
        <taxon>Bacillati</taxon>
        <taxon>Actinomycetota</taxon>
        <taxon>Actinomycetes</taxon>
        <taxon>Kitasatosporales</taxon>
        <taxon>Streptomycetaceae</taxon>
        <taxon>Kitasatospora</taxon>
    </lineage>
</organism>
<dbReference type="Proteomes" id="UP000319103">
    <property type="component" value="Unassembled WGS sequence"/>
</dbReference>
<evidence type="ECO:0000256" key="1">
    <source>
        <dbReference type="SAM" id="MobiDB-lite"/>
    </source>
</evidence>
<comment type="caution">
    <text evidence="2">The sequence shown here is derived from an EMBL/GenBank/DDBJ whole genome shotgun (WGS) entry which is preliminary data.</text>
</comment>
<name>A0A540W8W2_9ACTN</name>
<feature type="region of interest" description="Disordered" evidence="1">
    <location>
        <begin position="104"/>
        <end position="186"/>
    </location>
</feature>
<feature type="compositionally biased region" description="Basic and acidic residues" evidence="1">
    <location>
        <begin position="171"/>
        <end position="186"/>
    </location>
</feature>
<dbReference type="AlphaFoldDB" id="A0A540W8W2"/>
<keyword evidence="3" id="KW-1185">Reference proteome</keyword>
<reference evidence="2 3" key="1">
    <citation type="submission" date="2019-06" db="EMBL/GenBank/DDBJ databases">
        <title>Description of Kitasatospora acidophila sp. nov. isolated from pine grove soil, and reclassification of Streptomyces novaecaesareae to Kitasatospora novaeceasareae comb. nov.</title>
        <authorList>
            <person name="Kim M.J."/>
        </authorList>
    </citation>
    <scope>NUCLEOTIDE SEQUENCE [LARGE SCALE GENOMIC DNA]</scope>
    <source>
        <strain evidence="2 3">MMS16-CNU292</strain>
    </source>
</reference>
<proteinExistence type="predicted"/>
<dbReference type="EMBL" id="VIGB01000003">
    <property type="protein sequence ID" value="TQF04814.1"/>
    <property type="molecule type" value="Genomic_DNA"/>
</dbReference>
<sequence length="186" mass="18217">MALGDGLLQVGHGGCRVVAAEGVELLGEHVLRVVHVVVLGEGRVADARRVDPARAVEHVAHLGGRGGGRGGRRVEGVPRGLGAAGVQPELLRDVGGRQQHAVELRPGGQAVRARGGTGDRRGGGRAAGGRTGGGCGGGCRGGGGVRGSGGAGGETEKRGGAAGGQGGPAEVLRHDGGVRLSDREAV</sequence>
<accession>A0A540W8W2</accession>
<evidence type="ECO:0000313" key="2">
    <source>
        <dbReference type="EMBL" id="TQF04814.1"/>
    </source>
</evidence>
<gene>
    <name evidence="2" type="ORF">E6W39_24540</name>
</gene>
<evidence type="ECO:0000313" key="3">
    <source>
        <dbReference type="Proteomes" id="UP000319103"/>
    </source>
</evidence>
<feature type="compositionally biased region" description="Gly residues" evidence="1">
    <location>
        <begin position="124"/>
        <end position="153"/>
    </location>
</feature>